<dbReference type="InterPro" id="IPR025289">
    <property type="entry name" value="DUF4081"/>
</dbReference>
<keyword evidence="2" id="KW-0012">Acyltransferase</keyword>
<organism evidence="2 3">
    <name type="scientific">Mycolicibacterium chlorophenolicum</name>
    <dbReference type="NCBI Taxonomy" id="37916"/>
    <lineage>
        <taxon>Bacteria</taxon>
        <taxon>Bacillati</taxon>
        <taxon>Actinomycetota</taxon>
        <taxon>Actinomycetes</taxon>
        <taxon>Mycobacteriales</taxon>
        <taxon>Mycobacteriaceae</taxon>
        <taxon>Mycolicibacterium</taxon>
    </lineage>
</organism>
<dbReference type="Gene3D" id="3.40.630.30">
    <property type="match status" value="1"/>
</dbReference>
<evidence type="ECO:0000313" key="3">
    <source>
        <dbReference type="Proteomes" id="UP000036513"/>
    </source>
</evidence>
<dbReference type="PATRIC" id="fig|37916.4.peg.2297"/>
<evidence type="ECO:0000259" key="1">
    <source>
        <dbReference type="PROSITE" id="PS51186"/>
    </source>
</evidence>
<feature type="domain" description="N-acetyltransferase" evidence="1">
    <location>
        <begin position="146"/>
        <end position="287"/>
    </location>
</feature>
<dbReference type="PIRSF" id="PIRSF021603">
    <property type="entry name" value="UCP21603_acetyltransf"/>
    <property type="match status" value="1"/>
</dbReference>
<dbReference type="GO" id="GO:0035447">
    <property type="term" value="F:mycothiol synthase activity"/>
    <property type="evidence" value="ECO:0007669"/>
    <property type="project" value="UniProtKB-EC"/>
</dbReference>
<dbReference type="InterPro" id="IPR013653">
    <property type="entry name" value="GCN5-like_dom"/>
</dbReference>
<dbReference type="InterPro" id="IPR016794">
    <property type="entry name" value="UCP21603_acetyltransf"/>
</dbReference>
<accession>A0A0J6Z1A7</accession>
<evidence type="ECO:0000313" key="2">
    <source>
        <dbReference type="EMBL" id="KMO78461.1"/>
    </source>
</evidence>
<dbReference type="Proteomes" id="UP000036513">
    <property type="component" value="Unassembled WGS sequence"/>
</dbReference>
<keyword evidence="3" id="KW-1185">Reference proteome</keyword>
<name>A0A0J6Z1A7_9MYCO</name>
<proteinExistence type="predicted"/>
<reference evidence="2 3" key="1">
    <citation type="journal article" date="2015" name="Genome Biol. Evol.">
        <title>Characterization of Three Mycobacterium spp. with Potential Use in Bioremediation by Genome Sequencing and Comparative Genomics.</title>
        <authorList>
            <person name="Das S."/>
            <person name="Pettersson B.M."/>
            <person name="Behra P.R."/>
            <person name="Ramesh M."/>
            <person name="Dasgupta S."/>
            <person name="Bhattacharya A."/>
            <person name="Kirsebom L.A."/>
        </authorList>
    </citation>
    <scope>NUCLEOTIDE SEQUENCE [LARGE SCALE GENOMIC DNA]</scope>
    <source>
        <strain evidence="2 3">DSM 43826</strain>
    </source>
</reference>
<gene>
    <name evidence="2" type="primary">mshD_2</name>
    <name evidence="2" type="ORF">MCHLDSM_02378</name>
</gene>
<comment type="caution">
    <text evidence="2">The sequence shown here is derived from an EMBL/GenBank/DDBJ whole genome shotgun (WGS) entry which is preliminary data.</text>
</comment>
<dbReference type="Pfam" id="PF08445">
    <property type="entry name" value="FR47"/>
    <property type="match status" value="1"/>
</dbReference>
<dbReference type="PROSITE" id="PS51186">
    <property type="entry name" value="GNAT"/>
    <property type="match status" value="1"/>
</dbReference>
<dbReference type="STRING" id="37916.MCHLDSM_02378"/>
<dbReference type="AlphaFoldDB" id="A0A0J6Z1A7"/>
<dbReference type="EMBL" id="JYNL01000020">
    <property type="protein sequence ID" value="KMO78461.1"/>
    <property type="molecule type" value="Genomic_DNA"/>
</dbReference>
<dbReference type="InterPro" id="IPR016181">
    <property type="entry name" value="Acyl_CoA_acyltransferase"/>
</dbReference>
<dbReference type="EC" id="2.3.1.189" evidence="2"/>
<keyword evidence="2" id="KW-0808">Transferase</keyword>
<dbReference type="SUPFAM" id="SSF55729">
    <property type="entry name" value="Acyl-CoA N-acyltransferases (Nat)"/>
    <property type="match status" value="1"/>
</dbReference>
<dbReference type="Pfam" id="PF13312">
    <property type="entry name" value="DUF4081"/>
    <property type="match status" value="1"/>
</dbReference>
<dbReference type="RefSeq" id="WP_048417194.1">
    <property type="nucleotide sequence ID" value="NZ_JYNL01000020.1"/>
</dbReference>
<sequence length="287" mass="30763">MSAPPLFRLVDERRVSVVRDIRDMTAVRQVLDDDPVASCMVASRVAEHGIEPSAIGGELWTRRRASESLCYAGANLIPLRGAAGDLNAFADKAMSTSRRCSSLVGRAELVLPMWQRLEPVWGPARDVRAHQPLMALGTAPACAVDPAVRQVRMEELDAYLVAAIDMFIGEVGIDPRIGDGGRGYRRRVAGLIAAGRAWARFDRGQVVFKAEIGSQSPAVGQIQGVWVHPDFRGRGMGTAGTATVAAAVVGSGRIASLYVNSFNTVARATYARIGFTEIASFATVLLD</sequence>
<protein>
    <submittedName>
        <fullName evidence="2">Mycothiol acetyltransferase</fullName>
        <ecNumber evidence="2">2.3.1.189</ecNumber>
    </submittedName>
</protein>
<dbReference type="InterPro" id="IPR000182">
    <property type="entry name" value="GNAT_dom"/>
</dbReference>